<keyword evidence="2" id="KW-0378">Hydrolase</keyword>
<dbReference type="SMART" id="SM00487">
    <property type="entry name" value="DEXDc"/>
    <property type="match status" value="1"/>
</dbReference>
<dbReference type="PROSITE" id="PS51192">
    <property type="entry name" value="HELICASE_ATP_BIND_1"/>
    <property type="match status" value="1"/>
</dbReference>
<dbReference type="InterPro" id="IPR052511">
    <property type="entry name" value="ATP-dep_Helicase"/>
</dbReference>
<dbReference type="InterPro" id="IPR011545">
    <property type="entry name" value="DEAD/DEAH_box_helicase_dom"/>
</dbReference>
<dbReference type="PANTHER" id="PTHR47962:SF5">
    <property type="entry name" value="ATP-DEPENDENT HELICASE LHR-RELATED"/>
    <property type="match status" value="1"/>
</dbReference>
<dbReference type="GO" id="GO:0003677">
    <property type="term" value="F:DNA binding"/>
    <property type="evidence" value="ECO:0007669"/>
    <property type="project" value="TreeGrafter"/>
</dbReference>
<dbReference type="EMBL" id="BLAY01000015">
    <property type="protein sequence ID" value="GET36599.1"/>
    <property type="molecule type" value="Genomic_DNA"/>
</dbReference>
<feature type="domain" description="Helicase ATP-binding" evidence="1">
    <location>
        <begin position="39"/>
        <end position="244"/>
    </location>
</feature>
<comment type="caution">
    <text evidence="2">The sequence shown here is derived from an EMBL/GenBank/DDBJ whole genome shotgun (WGS) entry which is preliminary data.</text>
</comment>
<organism evidence="2 3">
    <name type="scientific">Microseira wollei NIES-4236</name>
    <dbReference type="NCBI Taxonomy" id="2530354"/>
    <lineage>
        <taxon>Bacteria</taxon>
        <taxon>Bacillati</taxon>
        <taxon>Cyanobacteriota</taxon>
        <taxon>Cyanophyceae</taxon>
        <taxon>Oscillatoriophycideae</taxon>
        <taxon>Aerosakkonematales</taxon>
        <taxon>Aerosakkonemataceae</taxon>
        <taxon>Microseira</taxon>
    </lineage>
</organism>
<protein>
    <submittedName>
        <fullName evidence="2">DEAD/DEAH box helicase domain-containing protein</fullName>
    </submittedName>
</protein>
<dbReference type="SUPFAM" id="SSF52540">
    <property type="entry name" value="P-loop containing nucleoside triphosphate hydrolases"/>
    <property type="match status" value="1"/>
</dbReference>
<dbReference type="InterPro" id="IPR017575">
    <property type="entry name" value="CRISPR-assoc_helicase_Cas3"/>
</dbReference>
<name>A0AAV3X8C4_9CYAN</name>
<keyword evidence="2" id="KW-0067">ATP-binding</keyword>
<evidence type="ECO:0000313" key="2">
    <source>
        <dbReference type="EMBL" id="GET36599.1"/>
    </source>
</evidence>
<dbReference type="Pfam" id="PF00270">
    <property type="entry name" value="DEAD"/>
    <property type="match status" value="1"/>
</dbReference>
<dbReference type="Gene3D" id="3.40.50.300">
    <property type="entry name" value="P-loop containing nucleotide triphosphate hydrolases"/>
    <property type="match status" value="2"/>
</dbReference>
<gene>
    <name evidence="2" type="ORF">MiSe_13500</name>
</gene>
<dbReference type="AlphaFoldDB" id="A0AAV3X8C4"/>
<evidence type="ECO:0000313" key="3">
    <source>
        <dbReference type="Proteomes" id="UP001050975"/>
    </source>
</evidence>
<keyword evidence="2" id="KW-0347">Helicase</keyword>
<dbReference type="GO" id="GO:0005524">
    <property type="term" value="F:ATP binding"/>
    <property type="evidence" value="ECO:0007669"/>
    <property type="project" value="InterPro"/>
</dbReference>
<dbReference type="PANTHER" id="PTHR47962">
    <property type="entry name" value="ATP-DEPENDENT HELICASE LHR-RELATED-RELATED"/>
    <property type="match status" value="1"/>
</dbReference>
<sequence length="757" mass="85634">MSNERLLTKLESRSIAACVSLPSELAFMEKALKHQVDVFDLSRNADIILDLSPTGTGKTQAGLTVILHNPTQSAIYIAPTNALVEQQREAAEKFVKKAGLRHVVKAASAREVRAWPSDKVGSRPSEKLYNVIRNPATVFDDVGANQPILLVTNPDIFYYATFFAYNQLDRTNIASGFYTKFATVLFDEFHLYDAKQLVSLLFYLAYSHVFGFFKNGRRVVLLTATPEPACELALKSLESQGVRIVKVDGENDKANLLPSQTAVNLEWRSQPDKDEWLPELADEIANRFREKPHHNGAVILDAKDHINRLADLLYARNLGGKFGRITGSTPQTERKSAAQKQIILATSTVDVGYNFEKTPAPTRQNLDWLIFSARDRFSFWQRLGRVGRVLGKSQTDIDSDAIAYLSPLAWEQGLSSLDCAGGRQALSQTLHSLSCLDKPFLQIYWSSEAFLEIARPLLELEDKLTGLSGSQFILQLFDTLRETLGGNRDWDYYRGRMKALQGAENIAKASLKDIKKKWKFTKGGQAFVKRYLQANFPEDWEDLKAGRSTLEAYEPVFQQEENAVDLKEFASVWSASYAPLFQFRSSLFESLTIRDPHGLLLDEAEETVLDPIHLLRYYEFVQKGEFIEVTNRVDTPYELSFHLRYCDSWQEFVNKEINKLTAFRNCRIERRLGGAIAPSPLLKELEKNLLPGVIICPIANASTIYQLQRERIASYPIVIQSNDAKKEYRFLPGLAGILTMAMKGKQLRLPDDELFIV</sequence>
<dbReference type="GO" id="GO:0004386">
    <property type="term" value="F:helicase activity"/>
    <property type="evidence" value="ECO:0007669"/>
    <property type="project" value="UniProtKB-KW"/>
</dbReference>
<accession>A0AAV3X8C4</accession>
<reference evidence="2" key="1">
    <citation type="submission" date="2019-10" db="EMBL/GenBank/DDBJ databases">
        <title>Draft genome sequece of Microseira wollei NIES-4236.</title>
        <authorList>
            <person name="Yamaguchi H."/>
            <person name="Suzuki S."/>
            <person name="Kawachi M."/>
        </authorList>
    </citation>
    <scope>NUCLEOTIDE SEQUENCE</scope>
    <source>
        <strain evidence="2">NIES-4236</strain>
    </source>
</reference>
<dbReference type="RefSeq" id="WP_226576478.1">
    <property type="nucleotide sequence ID" value="NZ_BLAY01000015.1"/>
</dbReference>
<dbReference type="InterPro" id="IPR027417">
    <property type="entry name" value="P-loop_NTPase"/>
</dbReference>
<keyword evidence="3" id="KW-1185">Reference proteome</keyword>
<keyword evidence="2" id="KW-0547">Nucleotide-binding</keyword>
<proteinExistence type="predicted"/>
<dbReference type="GO" id="GO:0016887">
    <property type="term" value="F:ATP hydrolysis activity"/>
    <property type="evidence" value="ECO:0007669"/>
    <property type="project" value="TreeGrafter"/>
</dbReference>
<dbReference type="NCBIfam" id="TIGR03158">
    <property type="entry name" value="cas3_cyano"/>
    <property type="match status" value="1"/>
</dbReference>
<dbReference type="InterPro" id="IPR014001">
    <property type="entry name" value="Helicase_ATP-bd"/>
</dbReference>
<evidence type="ECO:0000259" key="1">
    <source>
        <dbReference type="PROSITE" id="PS51192"/>
    </source>
</evidence>
<dbReference type="Proteomes" id="UP001050975">
    <property type="component" value="Unassembled WGS sequence"/>
</dbReference>